<dbReference type="InterPro" id="IPR004358">
    <property type="entry name" value="Sig_transdc_His_kin-like_C"/>
</dbReference>
<evidence type="ECO:0000259" key="8">
    <source>
        <dbReference type="PROSITE" id="PS50110"/>
    </source>
</evidence>
<dbReference type="Pfam" id="PF00072">
    <property type="entry name" value="Response_reg"/>
    <property type="match status" value="1"/>
</dbReference>
<keyword evidence="4" id="KW-0808">Transferase</keyword>
<dbReference type="SMART" id="SM00091">
    <property type="entry name" value="PAS"/>
    <property type="match status" value="4"/>
</dbReference>
<dbReference type="KEGG" id="sva:SVA_1399"/>
<dbReference type="PANTHER" id="PTHR43547:SF2">
    <property type="entry name" value="HYBRID SIGNAL TRANSDUCTION HISTIDINE KINASE C"/>
    <property type="match status" value="1"/>
</dbReference>
<dbReference type="InterPro" id="IPR000014">
    <property type="entry name" value="PAS"/>
</dbReference>
<dbReference type="InterPro" id="IPR013767">
    <property type="entry name" value="PAS_fold"/>
</dbReference>
<feature type="domain" description="Histidine kinase" evidence="7">
    <location>
        <begin position="534"/>
        <end position="752"/>
    </location>
</feature>
<feature type="domain" description="PAS" evidence="9">
    <location>
        <begin position="17"/>
        <end position="87"/>
    </location>
</feature>
<dbReference type="InterPro" id="IPR036097">
    <property type="entry name" value="HisK_dim/P_sf"/>
</dbReference>
<dbReference type="Pfam" id="PF02518">
    <property type="entry name" value="HATPase_c"/>
    <property type="match status" value="1"/>
</dbReference>
<evidence type="ECO:0000256" key="3">
    <source>
        <dbReference type="ARBA" id="ARBA00022553"/>
    </source>
</evidence>
<dbReference type="InterPro" id="IPR000700">
    <property type="entry name" value="PAS-assoc_C"/>
</dbReference>
<feature type="domain" description="PAC" evidence="10">
    <location>
        <begin position="335"/>
        <end position="387"/>
    </location>
</feature>
<feature type="domain" description="PAS" evidence="9">
    <location>
        <begin position="260"/>
        <end position="330"/>
    </location>
</feature>
<dbReference type="Gene3D" id="3.40.50.2300">
    <property type="match status" value="1"/>
</dbReference>
<dbReference type="PROSITE" id="PS50109">
    <property type="entry name" value="HIS_KIN"/>
    <property type="match status" value="1"/>
</dbReference>
<dbReference type="SMART" id="SM00086">
    <property type="entry name" value="PAC"/>
    <property type="match status" value="2"/>
</dbReference>
<dbReference type="SUPFAM" id="SSF55785">
    <property type="entry name" value="PYP-like sensor domain (PAS domain)"/>
    <property type="match status" value="4"/>
</dbReference>
<evidence type="ECO:0000256" key="4">
    <source>
        <dbReference type="ARBA" id="ARBA00022679"/>
    </source>
</evidence>
<dbReference type="InterPro" id="IPR013655">
    <property type="entry name" value="PAS_fold_3"/>
</dbReference>
<proteinExistence type="predicted"/>
<dbReference type="InterPro" id="IPR001789">
    <property type="entry name" value="Sig_transdc_resp-reg_receiver"/>
</dbReference>
<evidence type="ECO:0000256" key="5">
    <source>
        <dbReference type="ARBA" id="ARBA00022777"/>
    </source>
</evidence>
<dbReference type="RefSeq" id="WP_169923999.1">
    <property type="nucleotide sequence ID" value="NZ_AP014936.1"/>
</dbReference>
<evidence type="ECO:0000256" key="6">
    <source>
        <dbReference type="PROSITE-ProRule" id="PRU00169"/>
    </source>
</evidence>
<dbReference type="GO" id="GO:0006355">
    <property type="term" value="P:regulation of DNA-templated transcription"/>
    <property type="evidence" value="ECO:0007669"/>
    <property type="project" value="InterPro"/>
</dbReference>
<feature type="domain" description="Response regulatory" evidence="8">
    <location>
        <begin position="774"/>
        <end position="890"/>
    </location>
</feature>
<reference evidence="11 12" key="1">
    <citation type="submission" date="2015-08" db="EMBL/GenBank/DDBJ databases">
        <title>Complete genome sequence of Sulfurifustis variabilis.</title>
        <authorList>
            <person name="Miura A."/>
            <person name="Kojima H."/>
            <person name="Fukui M."/>
        </authorList>
    </citation>
    <scope>NUCLEOTIDE SEQUENCE [LARGE SCALE GENOMIC DNA]</scope>
    <source>
        <strain evidence="12">skN76</strain>
    </source>
</reference>
<feature type="domain" description="PAC" evidence="10">
    <location>
        <begin position="85"/>
        <end position="141"/>
    </location>
</feature>
<dbReference type="FunFam" id="3.30.565.10:FF:000006">
    <property type="entry name" value="Sensor histidine kinase WalK"/>
    <property type="match status" value="1"/>
</dbReference>
<gene>
    <name evidence="11" type="ORF">SVA_1399</name>
</gene>
<feature type="domain" description="PAS" evidence="9">
    <location>
        <begin position="141"/>
        <end position="203"/>
    </location>
</feature>
<dbReference type="SUPFAM" id="SSF52172">
    <property type="entry name" value="CheY-like"/>
    <property type="match status" value="1"/>
</dbReference>
<dbReference type="SMART" id="SM00387">
    <property type="entry name" value="HATPase_c"/>
    <property type="match status" value="1"/>
</dbReference>
<accession>A0A1B4V933</accession>
<dbReference type="InterPro" id="IPR013656">
    <property type="entry name" value="PAS_4"/>
</dbReference>
<dbReference type="InterPro" id="IPR035965">
    <property type="entry name" value="PAS-like_dom_sf"/>
</dbReference>
<keyword evidence="12" id="KW-1185">Reference proteome</keyword>
<evidence type="ECO:0000256" key="1">
    <source>
        <dbReference type="ARBA" id="ARBA00000085"/>
    </source>
</evidence>
<dbReference type="SMART" id="SM00448">
    <property type="entry name" value="REC"/>
    <property type="match status" value="1"/>
</dbReference>
<name>A0A1B4V933_9GAMM</name>
<dbReference type="Gene3D" id="3.30.450.20">
    <property type="entry name" value="PAS domain"/>
    <property type="match status" value="4"/>
</dbReference>
<dbReference type="Proteomes" id="UP000218899">
    <property type="component" value="Chromosome"/>
</dbReference>
<dbReference type="SUPFAM" id="SSF47384">
    <property type="entry name" value="Homodimeric domain of signal transducing histidine kinase"/>
    <property type="match status" value="1"/>
</dbReference>
<sequence>MAGDAARHTQEDRWFDGADALEAILDHTPAAIYVKNRSGTYLLVNRTFEEVLRRRRADIVGKTDEELLPGEMADRLSAHDRQVIEEGEPHTCEEEMELHGERRTFLAVRFPLRDAAGRVSAVCGISTDITERKQVDSLRTEVAMLQQVFDRIPVMMAIWQPSTKILRVNKEFERMTGWSTEEAAGMDLMAQCYPDPDYREQVRGFMLSPQAGWRDFRMATKNGGCIESTWANVRFSEDVYIGLGLDMGERKRAEDALRESEERFRGLAEGMPHVVWETDARGMNHYLNRVWYDYIGDGPGSSYGLDWLAYFHPDDRDRLMAEWNESLRTGGAHPYDVDARIRRHDGVYRWFRGRAAPIRDGDGQIVKWAGICTDIDDEKRAQEALKESEERFRVAQELSLDGFTILKAVRDRENRICDFQWTYVNPAAARMLCSTVEALTGKRLLDELPGNRSRSGLFERYVRVVETGEPHDIELYYDAEGIRGWFRNMAVKLGDGVAISFSDITERKRLESDLAQRAEQLAEADRRKDEFLATLAHELRNPLAPIRTSADIVRMNAGGNARLKWASDAIVRQLEHLDHLVADLLDLSRVAQGKVALHFERCDLRTIVWRAVEMTRRAVDAQRHLLRVDMPDRELIVRCDASRLVQVVANLITNSVKYTPAGGSIHIAALPGEETVTVRVRDTGEGIKADLLPHIFDLFVQGGRTLARSKGGLGIGLTLVRTITELHGGRVSAASRGPGQGAEFTVTLPLLDAGRSEERAPQQDSADGTHARRRILIVEDNRDAADSLAFLLGDLGHDVHTVYDGSEGLKAALETVPEVAILDIGLPGLNGYELARLLRQEPRLRNTLLIALSGYGQESDREQSRDAGFDHHLLKPFELDDLIAILDAGEKRS</sequence>
<dbReference type="InterPro" id="IPR036890">
    <property type="entry name" value="HATPase_C_sf"/>
</dbReference>
<evidence type="ECO:0000259" key="10">
    <source>
        <dbReference type="PROSITE" id="PS50113"/>
    </source>
</evidence>
<dbReference type="Pfam" id="PF08447">
    <property type="entry name" value="PAS_3"/>
    <property type="match status" value="1"/>
</dbReference>
<dbReference type="AlphaFoldDB" id="A0A1B4V933"/>
<feature type="modified residue" description="4-aspartylphosphate" evidence="6">
    <location>
        <position position="823"/>
    </location>
</feature>
<evidence type="ECO:0000313" key="12">
    <source>
        <dbReference type="Proteomes" id="UP000218899"/>
    </source>
</evidence>
<dbReference type="InterPro" id="IPR001610">
    <property type="entry name" value="PAC"/>
</dbReference>
<dbReference type="Gene3D" id="1.10.287.130">
    <property type="match status" value="1"/>
</dbReference>
<dbReference type="PANTHER" id="PTHR43547">
    <property type="entry name" value="TWO-COMPONENT HISTIDINE KINASE"/>
    <property type="match status" value="1"/>
</dbReference>
<keyword evidence="3 6" id="KW-0597">Phosphoprotein</keyword>
<dbReference type="GO" id="GO:0005886">
    <property type="term" value="C:plasma membrane"/>
    <property type="evidence" value="ECO:0007669"/>
    <property type="project" value="UniProtKB-ARBA"/>
</dbReference>
<dbReference type="PROSITE" id="PS50113">
    <property type="entry name" value="PAC"/>
    <property type="match status" value="2"/>
</dbReference>
<dbReference type="SUPFAM" id="SSF55874">
    <property type="entry name" value="ATPase domain of HSP90 chaperone/DNA topoisomerase II/histidine kinase"/>
    <property type="match status" value="1"/>
</dbReference>
<dbReference type="CDD" id="cd00075">
    <property type="entry name" value="HATPase"/>
    <property type="match status" value="1"/>
</dbReference>
<evidence type="ECO:0000259" key="7">
    <source>
        <dbReference type="PROSITE" id="PS50109"/>
    </source>
</evidence>
<dbReference type="CDD" id="cd17580">
    <property type="entry name" value="REC_2_DhkD-like"/>
    <property type="match status" value="1"/>
</dbReference>
<evidence type="ECO:0000256" key="2">
    <source>
        <dbReference type="ARBA" id="ARBA00012438"/>
    </source>
</evidence>
<dbReference type="CDD" id="cd00082">
    <property type="entry name" value="HisKA"/>
    <property type="match status" value="1"/>
</dbReference>
<organism evidence="11 12">
    <name type="scientific">Sulfurifustis variabilis</name>
    <dbReference type="NCBI Taxonomy" id="1675686"/>
    <lineage>
        <taxon>Bacteria</taxon>
        <taxon>Pseudomonadati</taxon>
        <taxon>Pseudomonadota</taxon>
        <taxon>Gammaproteobacteria</taxon>
        <taxon>Acidiferrobacterales</taxon>
        <taxon>Acidiferrobacteraceae</taxon>
        <taxon>Sulfurifustis</taxon>
    </lineage>
</organism>
<comment type="catalytic activity">
    <reaction evidence="1">
        <text>ATP + protein L-histidine = ADP + protein N-phospho-L-histidine.</text>
        <dbReference type="EC" id="2.7.13.3"/>
    </reaction>
</comment>
<dbReference type="SMART" id="SM00388">
    <property type="entry name" value="HisKA"/>
    <property type="match status" value="1"/>
</dbReference>
<dbReference type="EMBL" id="AP014936">
    <property type="protein sequence ID" value="BAU47964.1"/>
    <property type="molecule type" value="Genomic_DNA"/>
</dbReference>
<dbReference type="Pfam" id="PF00989">
    <property type="entry name" value="PAS"/>
    <property type="match status" value="1"/>
</dbReference>
<dbReference type="PROSITE" id="PS50112">
    <property type="entry name" value="PAS"/>
    <property type="match status" value="3"/>
</dbReference>
<dbReference type="Pfam" id="PF08448">
    <property type="entry name" value="PAS_4"/>
    <property type="match status" value="2"/>
</dbReference>
<dbReference type="NCBIfam" id="TIGR00229">
    <property type="entry name" value="sensory_box"/>
    <property type="match status" value="3"/>
</dbReference>
<protein>
    <recommendedName>
        <fullName evidence="2">histidine kinase</fullName>
        <ecNumber evidence="2">2.7.13.3</ecNumber>
    </recommendedName>
</protein>
<dbReference type="InterPro" id="IPR005467">
    <property type="entry name" value="His_kinase_dom"/>
</dbReference>
<dbReference type="Gene3D" id="3.30.565.10">
    <property type="entry name" value="Histidine kinase-like ATPase, C-terminal domain"/>
    <property type="match status" value="1"/>
</dbReference>
<dbReference type="InterPro" id="IPR011006">
    <property type="entry name" value="CheY-like_superfamily"/>
</dbReference>
<keyword evidence="5 11" id="KW-0418">Kinase</keyword>
<dbReference type="FunFam" id="3.30.450.20:FF:000099">
    <property type="entry name" value="Sensory box sensor histidine kinase"/>
    <property type="match status" value="1"/>
</dbReference>
<dbReference type="EC" id="2.7.13.3" evidence="2"/>
<evidence type="ECO:0000313" key="11">
    <source>
        <dbReference type="EMBL" id="BAU47964.1"/>
    </source>
</evidence>
<dbReference type="PROSITE" id="PS50110">
    <property type="entry name" value="RESPONSE_REGULATORY"/>
    <property type="match status" value="1"/>
</dbReference>
<dbReference type="Pfam" id="PF00512">
    <property type="entry name" value="HisKA"/>
    <property type="match status" value="1"/>
</dbReference>
<dbReference type="CDD" id="cd00130">
    <property type="entry name" value="PAS"/>
    <property type="match status" value="3"/>
</dbReference>
<dbReference type="InterPro" id="IPR003594">
    <property type="entry name" value="HATPase_dom"/>
</dbReference>
<dbReference type="InterPro" id="IPR003661">
    <property type="entry name" value="HisK_dim/P_dom"/>
</dbReference>
<dbReference type="PRINTS" id="PR00344">
    <property type="entry name" value="BCTRLSENSOR"/>
</dbReference>
<dbReference type="GO" id="GO:0000155">
    <property type="term" value="F:phosphorelay sensor kinase activity"/>
    <property type="evidence" value="ECO:0007669"/>
    <property type="project" value="InterPro"/>
</dbReference>
<evidence type="ECO:0000259" key="9">
    <source>
        <dbReference type="PROSITE" id="PS50112"/>
    </source>
</evidence>